<proteinExistence type="predicted"/>
<name>A0A8S5N7S0_9CAUD</name>
<dbReference type="GO" id="GO:0016740">
    <property type="term" value="F:transferase activity"/>
    <property type="evidence" value="ECO:0007669"/>
    <property type="project" value="UniProtKB-KW"/>
</dbReference>
<reference evidence="1" key="1">
    <citation type="journal article" date="2021" name="Proc. Natl. Acad. Sci. U.S.A.">
        <title>A Catalog of Tens of Thousands of Viruses from Human Metagenomes Reveals Hidden Associations with Chronic Diseases.</title>
        <authorList>
            <person name="Tisza M.J."/>
            <person name="Buck C.B."/>
        </authorList>
    </citation>
    <scope>NUCLEOTIDE SEQUENCE</scope>
    <source>
        <strain evidence="1">Ct5hB2</strain>
    </source>
</reference>
<protein>
    <submittedName>
        <fullName evidence="1">Putative N-acetylglucosaminyl transferase</fullName>
    </submittedName>
</protein>
<organism evidence="1">
    <name type="scientific">Myoviridae sp. ct5hB2</name>
    <dbReference type="NCBI Taxonomy" id="2826614"/>
    <lineage>
        <taxon>Viruses</taxon>
        <taxon>Duplodnaviria</taxon>
        <taxon>Heunggongvirae</taxon>
        <taxon>Uroviricota</taxon>
        <taxon>Caudoviricetes</taxon>
    </lineage>
</organism>
<accession>A0A8S5N7S0</accession>
<keyword evidence="1" id="KW-0808">Transferase</keyword>
<sequence>MRRLRLIKVVVPEIVAYFGATPEATRPDYRCTGCGYGVDKAYVCCPYCGSELDWDKVRKPSQRFLRVLKKL</sequence>
<dbReference type="EMBL" id="BK015093">
    <property type="protein sequence ID" value="DAD90713.1"/>
    <property type="molecule type" value="Genomic_DNA"/>
</dbReference>
<evidence type="ECO:0000313" key="1">
    <source>
        <dbReference type="EMBL" id="DAD90713.1"/>
    </source>
</evidence>